<feature type="region of interest" description="Disordered" evidence="1">
    <location>
        <begin position="1"/>
        <end position="38"/>
    </location>
</feature>
<gene>
    <name evidence="2" type="ORF">CCMA1212_007120</name>
</gene>
<comment type="caution">
    <text evidence="2">The sequence shown here is derived from an EMBL/GenBank/DDBJ whole genome shotgun (WGS) entry which is preliminary data.</text>
</comment>
<dbReference type="RefSeq" id="XP_073557140.1">
    <property type="nucleotide sequence ID" value="XM_073704298.1"/>
</dbReference>
<reference evidence="2 3" key="1">
    <citation type="submission" date="2018-01" db="EMBL/GenBank/DDBJ databases">
        <title>Genome characterization of the sugarcane-associated fungus Trichoderma ghanense CCMA-1212 and their application in lignocelulose bioconversion.</title>
        <authorList>
            <person name="Steindorff A.S."/>
            <person name="Mendes T.D."/>
            <person name="Vilela E.S.D."/>
            <person name="Rodrigues D.S."/>
            <person name="Formighieri E.F."/>
            <person name="Melo I.S."/>
            <person name="Favaro L.C.L."/>
        </authorList>
    </citation>
    <scope>NUCLEOTIDE SEQUENCE [LARGE SCALE GENOMIC DNA]</scope>
    <source>
        <strain evidence="2 3">CCMA-1212</strain>
    </source>
</reference>
<evidence type="ECO:0000313" key="3">
    <source>
        <dbReference type="Proteomes" id="UP001642720"/>
    </source>
</evidence>
<feature type="region of interest" description="Disordered" evidence="1">
    <location>
        <begin position="62"/>
        <end position="87"/>
    </location>
</feature>
<dbReference type="Proteomes" id="UP001642720">
    <property type="component" value="Unassembled WGS sequence"/>
</dbReference>
<evidence type="ECO:0000313" key="2">
    <source>
        <dbReference type="EMBL" id="TFB00939.1"/>
    </source>
</evidence>
<feature type="compositionally biased region" description="Basic and acidic residues" evidence="1">
    <location>
        <begin position="1"/>
        <end position="31"/>
    </location>
</feature>
<sequence>MRSSGHARDVDAREIHADVQVQDTHEYEQARGGRQRQLQGTDLPWIFAQGAAANSHRNIMTNREGNELPEKRTEAQPATGRTTHEVVSPPAIFLSELWS</sequence>
<feature type="compositionally biased region" description="Basic and acidic residues" evidence="1">
    <location>
        <begin position="64"/>
        <end position="74"/>
    </location>
</feature>
<organism evidence="2 3">
    <name type="scientific">Trichoderma ghanense</name>
    <dbReference type="NCBI Taxonomy" id="65468"/>
    <lineage>
        <taxon>Eukaryota</taxon>
        <taxon>Fungi</taxon>
        <taxon>Dikarya</taxon>
        <taxon>Ascomycota</taxon>
        <taxon>Pezizomycotina</taxon>
        <taxon>Sordariomycetes</taxon>
        <taxon>Hypocreomycetidae</taxon>
        <taxon>Hypocreales</taxon>
        <taxon>Hypocreaceae</taxon>
        <taxon>Trichoderma</taxon>
    </lineage>
</organism>
<protein>
    <submittedName>
        <fullName evidence="2">Uncharacterized protein</fullName>
    </submittedName>
</protein>
<keyword evidence="3" id="KW-1185">Reference proteome</keyword>
<dbReference type="GeneID" id="300578748"/>
<accession>A0ABY2GYC4</accession>
<name>A0ABY2GYC4_9HYPO</name>
<dbReference type="EMBL" id="PPTA01000010">
    <property type="protein sequence ID" value="TFB00939.1"/>
    <property type="molecule type" value="Genomic_DNA"/>
</dbReference>
<evidence type="ECO:0000256" key="1">
    <source>
        <dbReference type="SAM" id="MobiDB-lite"/>
    </source>
</evidence>
<proteinExistence type="predicted"/>